<keyword evidence="2" id="KW-1185">Reference proteome</keyword>
<dbReference type="Proteomes" id="UP000239936">
    <property type="component" value="Unassembled WGS sequence"/>
</dbReference>
<keyword evidence="1" id="KW-0614">Plasmid</keyword>
<name>A0A2S7XSZ7_9GAMM</name>
<dbReference type="RefSeq" id="WP_105073106.1">
    <property type="nucleotide sequence ID" value="NZ_PPGH01000027.1"/>
</dbReference>
<evidence type="ECO:0000313" key="2">
    <source>
        <dbReference type="Proteomes" id="UP000239936"/>
    </source>
</evidence>
<accession>A0A2S7XSZ7</accession>
<proteinExistence type="predicted"/>
<geneLocation type="plasmid" evidence="1">
    <name>pCok386</name>
</geneLocation>
<comment type="caution">
    <text evidence="1">The sequence shown here is derived from an EMBL/GenBank/DDBJ whole genome shotgun (WGS) entry which is preliminary data.</text>
</comment>
<protein>
    <submittedName>
        <fullName evidence="1">Uncharacterized protein</fullName>
    </submittedName>
</protein>
<evidence type="ECO:0000313" key="1">
    <source>
        <dbReference type="EMBL" id="PQJ96855.1"/>
    </source>
</evidence>
<gene>
    <name evidence="1" type="ORF">CXB77_05420</name>
</gene>
<organism evidence="1 2">
    <name type="scientific">Chromatium okenii</name>
    <dbReference type="NCBI Taxonomy" id="61644"/>
    <lineage>
        <taxon>Bacteria</taxon>
        <taxon>Pseudomonadati</taxon>
        <taxon>Pseudomonadota</taxon>
        <taxon>Gammaproteobacteria</taxon>
        <taxon>Chromatiales</taxon>
        <taxon>Chromatiaceae</taxon>
        <taxon>Chromatium</taxon>
    </lineage>
</organism>
<reference evidence="1 2" key="1">
    <citation type="submission" date="2018-01" db="EMBL/GenBank/DDBJ databases">
        <title>The complete genome sequence of Chromatium okenii LaCa, a purple sulfur bacterium with a turbulent life.</title>
        <authorList>
            <person name="Luedin S.M."/>
            <person name="Liechti N."/>
            <person name="Storelli N."/>
            <person name="Danza F."/>
            <person name="Wittwer M."/>
            <person name="Pothier J.F."/>
            <person name="Tonolla M.A."/>
        </authorList>
    </citation>
    <scope>NUCLEOTIDE SEQUENCE [LARGE SCALE GENOMIC DNA]</scope>
    <source>
        <strain evidence="1 2">LaCa</strain>
        <plasmid evidence="1">pCok386</plasmid>
    </source>
</reference>
<dbReference type="AlphaFoldDB" id="A0A2S7XSZ7"/>
<sequence length="170" mass="19402">MPNFLKNQFEDDFASIVIQTKNDFFRLHKVSKPTNAQNLRALFYICESGVAFLSYFDKAANRDDFLNQLIHPLITATGELASQIEGTMRIDDLSKDRYQVDRLVAYYRSHGLDIDASQRINGILAFDGLYNTIGLEVLEDMFDCEEGPIGILGTLHLSLQIMLSEKMWIN</sequence>
<dbReference type="EMBL" id="PPGH01000027">
    <property type="protein sequence ID" value="PQJ96855.1"/>
    <property type="molecule type" value="Genomic_DNA"/>
</dbReference>